<dbReference type="EMBL" id="PKPP01005183">
    <property type="protein sequence ID" value="PWA61100.1"/>
    <property type="molecule type" value="Genomic_DNA"/>
</dbReference>
<keyword evidence="3" id="KW-1185">Reference proteome</keyword>
<protein>
    <recommendedName>
        <fullName evidence="1">Reverse transcriptase zinc-binding domain-containing protein</fullName>
    </recommendedName>
</protein>
<evidence type="ECO:0000259" key="1">
    <source>
        <dbReference type="Pfam" id="PF13966"/>
    </source>
</evidence>
<organism evidence="2 3">
    <name type="scientific">Artemisia annua</name>
    <name type="common">Sweet wormwood</name>
    <dbReference type="NCBI Taxonomy" id="35608"/>
    <lineage>
        <taxon>Eukaryota</taxon>
        <taxon>Viridiplantae</taxon>
        <taxon>Streptophyta</taxon>
        <taxon>Embryophyta</taxon>
        <taxon>Tracheophyta</taxon>
        <taxon>Spermatophyta</taxon>
        <taxon>Magnoliopsida</taxon>
        <taxon>eudicotyledons</taxon>
        <taxon>Gunneridae</taxon>
        <taxon>Pentapetalae</taxon>
        <taxon>asterids</taxon>
        <taxon>campanulids</taxon>
        <taxon>Asterales</taxon>
        <taxon>Asteraceae</taxon>
        <taxon>Asteroideae</taxon>
        <taxon>Anthemideae</taxon>
        <taxon>Artemisiinae</taxon>
        <taxon>Artemisia</taxon>
    </lineage>
</organism>
<dbReference type="InterPro" id="IPR026960">
    <property type="entry name" value="RVT-Znf"/>
</dbReference>
<accession>A0A2U1MIJ9</accession>
<proteinExistence type="predicted"/>
<dbReference type="Pfam" id="PF13966">
    <property type="entry name" value="zf-RVT"/>
    <property type="match status" value="1"/>
</dbReference>
<dbReference type="AlphaFoldDB" id="A0A2U1MIJ9"/>
<evidence type="ECO:0000313" key="3">
    <source>
        <dbReference type="Proteomes" id="UP000245207"/>
    </source>
</evidence>
<evidence type="ECO:0000313" key="2">
    <source>
        <dbReference type="EMBL" id="PWA61100.1"/>
    </source>
</evidence>
<reference evidence="2 3" key="1">
    <citation type="journal article" date="2018" name="Mol. Plant">
        <title>The genome of Artemisia annua provides insight into the evolution of Asteraceae family and artemisinin biosynthesis.</title>
        <authorList>
            <person name="Shen Q."/>
            <person name="Zhang L."/>
            <person name="Liao Z."/>
            <person name="Wang S."/>
            <person name="Yan T."/>
            <person name="Shi P."/>
            <person name="Liu M."/>
            <person name="Fu X."/>
            <person name="Pan Q."/>
            <person name="Wang Y."/>
            <person name="Lv Z."/>
            <person name="Lu X."/>
            <person name="Zhang F."/>
            <person name="Jiang W."/>
            <person name="Ma Y."/>
            <person name="Chen M."/>
            <person name="Hao X."/>
            <person name="Li L."/>
            <person name="Tang Y."/>
            <person name="Lv G."/>
            <person name="Zhou Y."/>
            <person name="Sun X."/>
            <person name="Brodelius P.E."/>
            <person name="Rose J.K.C."/>
            <person name="Tang K."/>
        </authorList>
    </citation>
    <scope>NUCLEOTIDE SEQUENCE [LARGE SCALE GENOMIC DNA]</scope>
    <source>
        <strain evidence="3">cv. Huhao1</strain>
        <tissue evidence="2">Leaf</tissue>
    </source>
</reference>
<dbReference type="Proteomes" id="UP000245207">
    <property type="component" value="Unassembled WGS sequence"/>
</dbReference>
<sequence>MPLILDISWAVDEFVREPSRRAALTWLRKDRLPTRSNLDARGIDIDSLRCPVCNDAIESTTHLFVECTVAADIWSRIKDWWGLTPEKLNLVHLGNTMVKELFEQIGPNENENLCILSYFDSVSTLYRDFDNHEVVGGAVMTFVVTQSPVLEILSNMNISHEWDYLEGLRMLQPFMC</sequence>
<gene>
    <name evidence="2" type="ORF">CTI12_AA376090</name>
</gene>
<feature type="domain" description="Reverse transcriptase zinc-binding" evidence="1">
    <location>
        <begin position="20"/>
        <end position="74"/>
    </location>
</feature>
<comment type="caution">
    <text evidence="2">The sequence shown here is derived from an EMBL/GenBank/DDBJ whole genome shotgun (WGS) entry which is preliminary data.</text>
</comment>
<name>A0A2U1MIJ9_ARTAN</name>